<proteinExistence type="predicted"/>
<dbReference type="Proteomes" id="UP000549457">
    <property type="component" value="Unassembled WGS sequence"/>
</dbReference>
<dbReference type="RefSeq" id="WP_184154658.1">
    <property type="nucleotide sequence ID" value="NZ_JACHFM010000005.1"/>
</dbReference>
<sequence length="233" mass="26147">MRQKLAQWYWCGVFGEPYGGAIETRFAKDLANVLAWIDGAGREPTTVKDSAFRPERLKTMTSRLSAAYKGVHALLMHKQARDFLSGHSYNQTSYFDEAVDIHHIFPRAWCQKNRIARERHDTIINKTPLSSKTNRIVGGDAPSVYLARLPKQGAASDAAIDTHLESHLIDPQLLRADNFDGFVGRRQEALLGLIEAATGKADLVCRAARFLLARHADDLCFRRLLFFTSVSFG</sequence>
<dbReference type="PANTHER" id="PTHR37292:SF2">
    <property type="entry name" value="DUF262 DOMAIN-CONTAINING PROTEIN"/>
    <property type="match status" value="1"/>
</dbReference>
<organism evidence="1 2">
    <name type="scientific">Amaricoccus macauensis</name>
    <dbReference type="NCBI Taxonomy" id="57001"/>
    <lineage>
        <taxon>Bacteria</taxon>
        <taxon>Pseudomonadati</taxon>
        <taxon>Pseudomonadota</taxon>
        <taxon>Alphaproteobacteria</taxon>
        <taxon>Rhodobacterales</taxon>
        <taxon>Paracoccaceae</taxon>
        <taxon>Amaricoccus</taxon>
    </lineage>
</organism>
<evidence type="ECO:0000313" key="2">
    <source>
        <dbReference type="Proteomes" id="UP000549457"/>
    </source>
</evidence>
<dbReference type="EMBL" id="JACHFM010000005">
    <property type="protein sequence ID" value="MBB5224239.1"/>
    <property type="molecule type" value="Genomic_DNA"/>
</dbReference>
<evidence type="ECO:0008006" key="3">
    <source>
        <dbReference type="Google" id="ProtNLM"/>
    </source>
</evidence>
<comment type="caution">
    <text evidence="1">The sequence shown here is derived from an EMBL/GenBank/DDBJ whole genome shotgun (WGS) entry which is preliminary data.</text>
</comment>
<evidence type="ECO:0000313" key="1">
    <source>
        <dbReference type="EMBL" id="MBB5224239.1"/>
    </source>
</evidence>
<protein>
    <recommendedName>
        <fullName evidence="3">DUF1524 domain-containing protein</fullName>
    </recommendedName>
</protein>
<gene>
    <name evidence="1" type="ORF">HNP73_004200</name>
</gene>
<reference evidence="1 2" key="1">
    <citation type="submission" date="2020-08" db="EMBL/GenBank/DDBJ databases">
        <title>Genomic Encyclopedia of Type Strains, Phase IV (KMG-IV): sequencing the most valuable type-strain genomes for metagenomic binning, comparative biology and taxonomic classification.</title>
        <authorList>
            <person name="Goeker M."/>
        </authorList>
    </citation>
    <scope>NUCLEOTIDE SEQUENCE [LARGE SCALE GENOMIC DNA]</scope>
    <source>
        <strain evidence="1 2">DSM 101730</strain>
    </source>
</reference>
<dbReference type="AlphaFoldDB" id="A0A840SMC4"/>
<accession>A0A840SMC4</accession>
<name>A0A840SMC4_9RHOB</name>
<keyword evidence="2" id="KW-1185">Reference proteome</keyword>
<dbReference type="PANTHER" id="PTHR37292">
    <property type="entry name" value="VNG6097C"/>
    <property type="match status" value="1"/>
</dbReference>